<evidence type="ECO:0000259" key="2">
    <source>
        <dbReference type="Pfam" id="PF04326"/>
    </source>
</evidence>
<keyword evidence="4" id="KW-1185">Reference proteome</keyword>
<sequence length="364" mass="40493">MATASDGLAQMSLEDFLQEEVVVGAPEEYTQLPSHPPVNHHISQRWNGGPNRWSGGVGSQRGAHRGAAATSWKTKGGGRPGVMLFHDPQPRRPFLKTSSSRPLPFESILTVGNHEALEVKEGRRAGQMNADLEEVMSKAQPEQEFNFILNHALQVKAGPTCHFLPVNDLANLRRDTLLKVLVGMLNTGEPGVVYLGVRENGRVEGITAETQLLTQFVEGLMKMMQFYLMPRVHAPQYGVRYNNVMTSSGQILNNMWVVELHAVPQMEHYYNALTSMDYYVRCGTDTKTLPFTTFCSAVVAAASEPYLRETSQLEEHIQRLRTALQEAGVVTSSVPSVDNYCWFTDCPAQCYGRPVVANKSQWQV</sequence>
<dbReference type="InterPro" id="IPR038461">
    <property type="entry name" value="Schlafen_AlbA_2_dom_sf"/>
</dbReference>
<organism evidence="3 4">
    <name type="scientific">Cherax quadricarinatus</name>
    <name type="common">Australian red claw crayfish</name>
    <dbReference type="NCBI Taxonomy" id="27406"/>
    <lineage>
        <taxon>Eukaryota</taxon>
        <taxon>Metazoa</taxon>
        <taxon>Ecdysozoa</taxon>
        <taxon>Arthropoda</taxon>
        <taxon>Crustacea</taxon>
        <taxon>Multicrustacea</taxon>
        <taxon>Malacostraca</taxon>
        <taxon>Eumalacostraca</taxon>
        <taxon>Eucarida</taxon>
        <taxon>Decapoda</taxon>
        <taxon>Pleocyemata</taxon>
        <taxon>Astacidea</taxon>
        <taxon>Parastacoidea</taxon>
        <taxon>Parastacidae</taxon>
        <taxon>Cherax</taxon>
    </lineage>
</organism>
<evidence type="ECO:0000313" key="3">
    <source>
        <dbReference type="EMBL" id="KAK8741494.1"/>
    </source>
</evidence>
<protein>
    <recommendedName>
        <fullName evidence="2">Schlafen AlbA-2 domain-containing protein</fullName>
    </recommendedName>
</protein>
<proteinExistence type="predicted"/>
<reference evidence="3 4" key="1">
    <citation type="journal article" date="2024" name="BMC Genomics">
        <title>Genome assembly of redclaw crayfish (Cherax quadricarinatus) provides insights into its immune adaptation and hypoxia tolerance.</title>
        <authorList>
            <person name="Liu Z."/>
            <person name="Zheng J."/>
            <person name="Li H."/>
            <person name="Fang K."/>
            <person name="Wang S."/>
            <person name="He J."/>
            <person name="Zhou D."/>
            <person name="Weng S."/>
            <person name="Chi M."/>
            <person name="Gu Z."/>
            <person name="He J."/>
            <person name="Li F."/>
            <person name="Wang M."/>
        </authorList>
    </citation>
    <scope>NUCLEOTIDE SEQUENCE [LARGE SCALE GENOMIC DNA]</scope>
    <source>
        <strain evidence="3">ZL_2023a</strain>
    </source>
</reference>
<feature type="region of interest" description="Disordered" evidence="1">
    <location>
        <begin position="44"/>
        <end position="80"/>
    </location>
</feature>
<evidence type="ECO:0000313" key="4">
    <source>
        <dbReference type="Proteomes" id="UP001445076"/>
    </source>
</evidence>
<gene>
    <name evidence="3" type="ORF">OTU49_002244</name>
</gene>
<feature type="domain" description="Schlafen AlbA-2" evidence="2">
    <location>
        <begin position="175"/>
        <end position="289"/>
    </location>
</feature>
<dbReference type="Pfam" id="PF04326">
    <property type="entry name" value="SLFN_AlbA_2"/>
    <property type="match status" value="1"/>
</dbReference>
<name>A0AAW0XU25_CHEQU</name>
<dbReference type="Proteomes" id="UP001445076">
    <property type="component" value="Unassembled WGS sequence"/>
</dbReference>
<dbReference type="AlphaFoldDB" id="A0AAW0XU25"/>
<comment type="caution">
    <text evidence="3">The sequence shown here is derived from an EMBL/GenBank/DDBJ whole genome shotgun (WGS) entry which is preliminary data.</text>
</comment>
<dbReference type="Gene3D" id="3.30.950.30">
    <property type="entry name" value="Schlafen, AAA domain"/>
    <property type="match status" value="1"/>
</dbReference>
<dbReference type="InterPro" id="IPR007421">
    <property type="entry name" value="Schlafen_AlbA_2_dom"/>
</dbReference>
<accession>A0AAW0XU25</accession>
<evidence type="ECO:0000256" key="1">
    <source>
        <dbReference type="SAM" id="MobiDB-lite"/>
    </source>
</evidence>
<dbReference type="EMBL" id="JARKIK010000030">
    <property type="protein sequence ID" value="KAK8741494.1"/>
    <property type="molecule type" value="Genomic_DNA"/>
</dbReference>